<gene>
    <name evidence="1" type="ORF">E2C01_078494</name>
</gene>
<dbReference type="EMBL" id="VSRR010063478">
    <property type="protein sequence ID" value="MPC83777.1"/>
    <property type="molecule type" value="Genomic_DNA"/>
</dbReference>
<dbReference type="AlphaFoldDB" id="A0A5B7IQC9"/>
<organism evidence="1 2">
    <name type="scientific">Portunus trituberculatus</name>
    <name type="common">Swimming crab</name>
    <name type="synonym">Neptunus trituberculatus</name>
    <dbReference type="NCBI Taxonomy" id="210409"/>
    <lineage>
        <taxon>Eukaryota</taxon>
        <taxon>Metazoa</taxon>
        <taxon>Ecdysozoa</taxon>
        <taxon>Arthropoda</taxon>
        <taxon>Crustacea</taxon>
        <taxon>Multicrustacea</taxon>
        <taxon>Malacostraca</taxon>
        <taxon>Eumalacostraca</taxon>
        <taxon>Eucarida</taxon>
        <taxon>Decapoda</taxon>
        <taxon>Pleocyemata</taxon>
        <taxon>Brachyura</taxon>
        <taxon>Eubrachyura</taxon>
        <taxon>Portunoidea</taxon>
        <taxon>Portunidae</taxon>
        <taxon>Portuninae</taxon>
        <taxon>Portunus</taxon>
    </lineage>
</organism>
<keyword evidence="2" id="KW-1185">Reference proteome</keyword>
<comment type="caution">
    <text evidence="1">The sequence shown here is derived from an EMBL/GenBank/DDBJ whole genome shotgun (WGS) entry which is preliminary data.</text>
</comment>
<sequence length="70" mass="8361">MTQPCQMWHFLHLCLVEHYNRRHVSALFQCIERTLMLWGRGRSAGSWASRTGLLGSRWKEELWRSDVEKS</sequence>
<proteinExistence type="predicted"/>
<dbReference type="Proteomes" id="UP000324222">
    <property type="component" value="Unassembled WGS sequence"/>
</dbReference>
<accession>A0A5B7IQC9</accession>
<evidence type="ECO:0000313" key="1">
    <source>
        <dbReference type="EMBL" id="MPC83777.1"/>
    </source>
</evidence>
<name>A0A5B7IQC9_PORTR</name>
<reference evidence="1 2" key="1">
    <citation type="submission" date="2019-05" db="EMBL/GenBank/DDBJ databases">
        <title>Another draft genome of Portunus trituberculatus and its Hox gene families provides insights of decapod evolution.</title>
        <authorList>
            <person name="Jeong J.-H."/>
            <person name="Song I."/>
            <person name="Kim S."/>
            <person name="Choi T."/>
            <person name="Kim D."/>
            <person name="Ryu S."/>
            <person name="Kim W."/>
        </authorList>
    </citation>
    <scope>NUCLEOTIDE SEQUENCE [LARGE SCALE GENOMIC DNA]</scope>
    <source>
        <tissue evidence="1">Muscle</tissue>
    </source>
</reference>
<protein>
    <submittedName>
        <fullName evidence="1">Uncharacterized protein</fullName>
    </submittedName>
</protein>
<evidence type="ECO:0000313" key="2">
    <source>
        <dbReference type="Proteomes" id="UP000324222"/>
    </source>
</evidence>